<feature type="domain" description="HTH cro/C1-type" evidence="2">
    <location>
        <begin position="8"/>
        <end position="62"/>
    </location>
</feature>
<dbReference type="Gene3D" id="1.10.260.40">
    <property type="entry name" value="lambda repressor-like DNA-binding domains"/>
    <property type="match status" value="1"/>
</dbReference>
<keyword evidence="4" id="KW-1185">Reference proteome</keyword>
<dbReference type="SUPFAM" id="SSF47413">
    <property type="entry name" value="lambda repressor-like DNA-binding domains"/>
    <property type="match status" value="1"/>
</dbReference>
<dbReference type="OrthoDB" id="2186666at2"/>
<dbReference type="InterPro" id="IPR010982">
    <property type="entry name" value="Lambda_DNA-bd_dom_sf"/>
</dbReference>
<dbReference type="GO" id="GO:0003700">
    <property type="term" value="F:DNA-binding transcription factor activity"/>
    <property type="evidence" value="ECO:0007669"/>
    <property type="project" value="TreeGrafter"/>
</dbReference>
<dbReference type="GO" id="GO:0003677">
    <property type="term" value="F:DNA binding"/>
    <property type="evidence" value="ECO:0007669"/>
    <property type="project" value="UniProtKB-KW"/>
</dbReference>
<dbReference type="PANTHER" id="PTHR46797">
    <property type="entry name" value="HTH-TYPE TRANSCRIPTIONAL REGULATOR"/>
    <property type="match status" value="1"/>
</dbReference>
<evidence type="ECO:0000313" key="4">
    <source>
        <dbReference type="Proteomes" id="UP000243739"/>
    </source>
</evidence>
<dbReference type="InterPro" id="IPR001387">
    <property type="entry name" value="Cro/C1-type_HTH"/>
</dbReference>
<dbReference type="STRING" id="337097.BHF71_06780"/>
<dbReference type="InterPro" id="IPR050807">
    <property type="entry name" value="TransReg_Diox_bact_type"/>
</dbReference>
<dbReference type="PANTHER" id="PTHR46797:SF1">
    <property type="entry name" value="METHYLPHOSPHONATE SYNTHASE"/>
    <property type="match status" value="1"/>
</dbReference>
<comment type="caution">
    <text evidence="3">The sequence shown here is derived from an EMBL/GenBank/DDBJ whole genome shotgun (WGS) entry which is preliminary data.</text>
</comment>
<dbReference type="GO" id="GO:0005829">
    <property type="term" value="C:cytosol"/>
    <property type="evidence" value="ECO:0007669"/>
    <property type="project" value="TreeGrafter"/>
</dbReference>
<accession>A0A1D2YWN1</accession>
<dbReference type="PROSITE" id="PS50943">
    <property type="entry name" value="HTH_CROC1"/>
    <property type="match status" value="1"/>
</dbReference>
<dbReference type="Pfam" id="PF01381">
    <property type="entry name" value="HTH_3"/>
    <property type="match status" value="1"/>
</dbReference>
<organism evidence="3 4">
    <name type="scientific">Vulcanibacillus modesticaldus</name>
    <dbReference type="NCBI Taxonomy" id="337097"/>
    <lineage>
        <taxon>Bacteria</taxon>
        <taxon>Bacillati</taxon>
        <taxon>Bacillota</taxon>
        <taxon>Bacilli</taxon>
        <taxon>Bacillales</taxon>
        <taxon>Bacillaceae</taxon>
        <taxon>Vulcanibacillus</taxon>
    </lineage>
</organism>
<keyword evidence="1" id="KW-0238">DNA-binding</keyword>
<dbReference type="CDD" id="cd00093">
    <property type="entry name" value="HTH_XRE"/>
    <property type="match status" value="1"/>
</dbReference>
<dbReference type="SMART" id="SM00530">
    <property type="entry name" value="HTH_XRE"/>
    <property type="match status" value="1"/>
</dbReference>
<dbReference type="Proteomes" id="UP000243739">
    <property type="component" value="Unassembled WGS sequence"/>
</dbReference>
<name>A0A1D2YWN1_9BACI</name>
<dbReference type="AlphaFoldDB" id="A0A1D2YWN1"/>
<proteinExistence type="predicted"/>
<evidence type="ECO:0000313" key="3">
    <source>
        <dbReference type="EMBL" id="OEG00056.1"/>
    </source>
</evidence>
<evidence type="ECO:0000259" key="2">
    <source>
        <dbReference type="PROSITE" id="PS50943"/>
    </source>
</evidence>
<evidence type="ECO:0000256" key="1">
    <source>
        <dbReference type="ARBA" id="ARBA00023125"/>
    </source>
</evidence>
<dbReference type="RefSeq" id="WP_069656114.1">
    <property type="nucleotide sequence ID" value="NZ_MIJF01000009.1"/>
</dbReference>
<dbReference type="EMBL" id="MIJF01000009">
    <property type="protein sequence ID" value="OEG00056.1"/>
    <property type="molecule type" value="Genomic_DNA"/>
</dbReference>
<reference evidence="3 4" key="1">
    <citation type="submission" date="2016-09" db="EMBL/GenBank/DDBJ databases">
        <title>Draft genome sequence for the type strain of Vulcanibacillus modesticaldus BR, a strictly anaerobic, moderately thermophilic, and nitrate-reducing bacterium from deep sea-hydrothermal vents of the Mid-Atlantic Ridge.</title>
        <authorList>
            <person name="Abin C.A."/>
            <person name="Hollibaugh J.T."/>
        </authorList>
    </citation>
    <scope>NUCLEOTIDE SEQUENCE [LARGE SCALE GENOMIC DNA]</scope>
    <source>
        <strain evidence="3 4">BR</strain>
    </source>
</reference>
<sequence length="92" mass="10760">MTEIGTKLKEIRTMQGMSQKKLYELTGISRSRIQRIENNQKSPTIQELTLIANAFGFEVYDLIPNELLSHELQLVISFRRLVKAYFRHFSSN</sequence>
<protein>
    <recommendedName>
        <fullName evidence="2">HTH cro/C1-type domain-containing protein</fullName>
    </recommendedName>
</protein>
<gene>
    <name evidence="3" type="ORF">BHF71_06780</name>
</gene>